<dbReference type="Pfam" id="PF00534">
    <property type="entry name" value="Glycos_transf_1"/>
    <property type="match status" value="1"/>
</dbReference>
<dbReference type="AlphaFoldDB" id="A0A6L3J298"/>
<evidence type="ECO:0000313" key="5">
    <source>
        <dbReference type="Proteomes" id="UP000481700"/>
    </source>
</evidence>
<dbReference type="PANTHER" id="PTHR12526">
    <property type="entry name" value="GLYCOSYLTRANSFERASE"/>
    <property type="match status" value="1"/>
</dbReference>
<evidence type="ECO:0000256" key="1">
    <source>
        <dbReference type="SAM" id="Phobius"/>
    </source>
</evidence>
<dbReference type="InterPro" id="IPR028098">
    <property type="entry name" value="Glyco_trans_4-like_N"/>
</dbReference>
<feature type="domain" description="Glycosyltransferase subfamily 4-like N-terminal" evidence="3">
    <location>
        <begin position="36"/>
        <end position="156"/>
    </location>
</feature>
<gene>
    <name evidence="4" type="ORF">F2Z07_14100</name>
</gene>
<sequence>MFKVLVVATSRKTRGGITSVINAHEKGAQWKHFHCRWIETHIDKGWVYKLWYFITGFIQYLIMLPFYNLVHIHTSEPPSAFRKCIFMAYAKFWRKKTIIHFHSFSPDTTICSKYRYLYHYLFRKADVVIVLSETWKKVCDDVFLLGDKIKVVYNPCSTVMSDKKYNKRQQILYAGTINSRKGYVDMIKAFALIAKNYPDWQIVFAGNGETDEGRVLATQLGIDKQTLFLGWVSGTEKDKVFKEATIFCLPSYAEGFPMAVLDAWSYGLPVITTPVGGISDIAIDGHNLLLFMPGNTHQLAKQMKEMIENIELRNSIANESIKLSRTVFDMMNINHEIEMIYINLC</sequence>
<name>A0A6L3J298_9BACT</name>
<dbReference type="InterPro" id="IPR001296">
    <property type="entry name" value="Glyco_trans_1"/>
</dbReference>
<evidence type="ECO:0000313" key="4">
    <source>
        <dbReference type="EMBL" id="KAA5318014.1"/>
    </source>
</evidence>
<dbReference type="EMBL" id="VVZV01000015">
    <property type="protein sequence ID" value="KAA5318014.1"/>
    <property type="molecule type" value="Genomic_DNA"/>
</dbReference>
<dbReference type="CDD" id="cd03801">
    <property type="entry name" value="GT4_PimA-like"/>
    <property type="match status" value="1"/>
</dbReference>
<evidence type="ECO:0000259" key="3">
    <source>
        <dbReference type="Pfam" id="PF13439"/>
    </source>
</evidence>
<dbReference type="SUPFAM" id="SSF53756">
    <property type="entry name" value="UDP-Glycosyltransferase/glycogen phosphorylase"/>
    <property type="match status" value="1"/>
</dbReference>
<proteinExistence type="predicted"/>
<dbReference type="RefSeq" id="WP_117543378.1">
    <property type="nucleotide sequence ID" value="NZ_CAXYLN010000017.1"/>
</dbReference>
<accession>A0A6L3J298</accession>
<dbReference type="Gene3D" id="3.40.50.2000">
    <property type="entry name" value="Glycogen Phosphorylase B"/>
    <property type="match status" value="2"/>
</dbReference>
<feature type="domain" description="Glycosyl transferase family 1" evidence="2">
    <location>
        <begin position="163"/>
        <end position="321"/>
    </location>
</feature>
<keyword evidence="1" id="KW-0472">Membrane</keyword>
<dbReference type="Proteomes" id="UP000481700">
    <property type="component" value="Unassembled WGS sequence"/>
</dbReference>
<keyword evidence="1" id="KW-1133">Transmembrane helix</keyword>
<keyword evidence="4" id="KW-0808">Transferase</keyword>
<dbReference type="GO" id="GO:0016757">
    <property type="term" value="F:glycosyltransferase activity"/>
    <property type="evidence" value="ECO:0007669"/>
    <property type="project" value="InterPro"/>
</dbReference>
<organism evidence="4 5">
    <name type="scientific">Phocaeicola dorei</name>
    <dbReference type="NCBI Taxonomy" id="357276"/>
    <lineage>
        <taxon>Bacteria</taxon>
        <taxon>Pseudomonadati</taxon>
        <taxon>Bacteroidota</taxon>
        <taxon>Bacteroidia</taxon>
        <taxon>Bacteroidales</taxon>
        <taxon>Bacteroidaceae</taxon>
        <taxon>Phocaeicola</taxon>
    </lineage>
</organism>
<dbReference type="Pfam" id="PF13439">
    <property type="entry name" value="Glyco_transf_4"/>
    <property type="match status" value="1"/>
</dbReference>
<feature type="transmembrane region" description="Helical" evidence="1">
    <location>
        <begin position="50"/>
        <end position="70"/>
    </location>
</feature>
<keyword evidence="1" id="KW-0812">Transmembrane</keyword>
<comment type="caution">
    <text evidence="4">The sequence shown here is derived from an EMBL/GenBank/DDBJ whole genome shotgun (WGS) entry which is preliminary data.</text>
</comment>
<reference evidence="4 5" key="1">
    <citation type="journal article" date="2019" name="Nat. Med.">
        <title>A library of human gut bacterial isolates paired with longitudinal multiomics data enables mechanistic microbiome research.</title>
        <authorList>
            <person name="Poyet M."/>
            <person name="Groussin M."/>
            <person name="Gibbons S.M."/>
            <person name="Avila-Pacheco J."/>
            <person name="Jiang X."/>
            <person name="Kearney S.M."/>
            <person name="Perrotta A.R."/>
            <person name="Berdy B."/>
            <person name="Zhao S."/>
            <person name="Lieberman T.D."/>
            <person name="Swanson P.K."/>
            <person name="Smith M."/>
            <person name="Roesemann S."/>
            <person name="Alexander J.E."/>
            <person name="Rich S.A."/>
            <person name="Livny J."/>
            <person name="Vlamakis H."/>
            <person name="Clish C."/>
            <person name="Bullock K."/>
            <person name="Deik A."/>
            <person name="Scott J."/>
            <person name="Pierce K.A."/>
            <person name="Xavier R.J."/>
            <person name="Alm E.J."/>
        </authorList>
    </citation>
    <scope>NUCLEOTIDE SEQUENCE [LARGE SCALE GENOMIC DNA]</scope>
    <source>
        <strain evidence="4 5">BIOML-A25</strain>
    </source>
</reference>
<protein>
    <submittedName>
        <fullName evidence="4">Glycosyltransferase family 4 protein</fullName>
    </submittedName>
</protein>
<evidence type="ECO:0000259" key="2">
    <source>
        <dbReference type="Pfam" id="PF00534"/>
    </source>
</evidence>